<evidence type="ECO:0000259" key="1">
    <source>
        <dbReference type="Pfam" id="PF01592"/>
    </source>
</evidence>
<dbReference type="KEGG" id="hfl:PUV54_08170"/>
<dbReference type="GO" id="GO:0005506">
    <property type="term" value="F:iron ion binding"/>
    <property type="evidence" value="ECO:0007669"/>
    <property type="project" value="InterPro"/>
</dbReference>
<gene>
    <name evidence="2" type="ORF">PUV54_08170</name>
</gene>
<dbReference type="AlphaFoldDB" id="A0AAE9ZL66"/>
<dbReference type="CDD" id="cd06664">
    <property type="entry name" value="IscU_like"/>
    <property type="match status" value="1"/>
</dbReference>
<dbReference type="GO" id="GO:0051536">
    <property type="term" value="F:iron-sulfur cluster binding"/>
    <property type="evidence" value="ECO:0007669"/>
    <property type="project" value="InterPro"/>
</dbReference>
<proteinExistence type="predicted"/>
<evidence type="ECO:0000313" key="3">
    <source>
        <dbReference type="Proteomes" id="UP001214043"/>
    </source>
</evidence>
<dbReference type="Gene3D" id="3.90.1010.10">
    <property type="match status" value="1"/>
</dbReference>
<organism evidence="2 3">
    <name type="scientific">Hyphococcus flavus</name>
    <dbReference type="NCBI Taxonomy" id="1866326"/>
    <lineage>
        <taxon>Bacteria</taxon>
        <taxon>Pseudomonadati</taxon>
        <taxon>Pseudomonadota</taxon>
        <taxon>Alphaproteobacteria</taxon>
        <taxon>Parvularculales</taxon>
        <taxon>Parvularculaceae</taxon>
        <taxon>Hyphococcus</taxon>
    </lineage>
</organism>
<dbReference type="Proteomes" id="UP001214043">
    <property type="component" value="Chromosome"/>
</dbReference>
<reference evidence="2" key="1">
    <citation type="submission" date="2023-02" db="EMBL/GenBank/DDBJ databases">
        <title>Genome sequence of Hyphococcus flavus.</title>
        <authorList>
            <person name="Rong J.-C."/>
            <person name="Zhao Q."/>
            <person name="Yi M."/>
            <person name="Wu J.-Y."/>
        </authorList>
    </citation>
    <scope>NUCLEOTIDE SEQUENCE</scope>
    <source>
        <strain evidence="2">MCCC 1K03223</strain>
    </source>
</reference>
<dbReference type="Pfam" id="PF01592">
    <property type="entry name" value="NifU_N"/>
    <property type="match status" value="1"/>
</dbReference>
<protein>
    <submittedName>
        <fullName evidence="2">Iron-sulfur cluster assembly scaffold protein</fullName>
    </submittedName>
</protein>
<name>A0AAE9ZL66_9PROT</name>
<sequence length="145" mass="15553">MLSELYTNDLLDAAAAIPPARRLENPQASATKVSRVCGSEVTVDLSLENGAVSQIGMEARACALGQASASILARNIIGVTPDELYALRDQMRAMLKGDGKPPIGERWLDLAMLQPIRDYPQRHTSTLLVFEAVCDCLDQIAKAGG</sequence>
<dbReference type="SUPFAM" id="SSF82649">
    <property type="entry name" value="SufE/NifU"/>
    <property type="match status" value="1"/>
</dbReference>
<evidence type="ECO:0000313" key="2">
    <source>
        <dbReference type="EMBL" id="WDI33171.1"/>
    </source>
</evidence>
<dbReference type="InterPro" id="IPR002871">
    <property type="entry name" value="NIF_FeS_clus_asmbl_NifU_N"/>
</dbReference>
<dbReference type="EMBL" id="CP118166">
    <property type="protein sequence ID" value="WDI33171.1"/>
    <property type="molecule type" value="Genomic_DNA"/>
</dbReference>
<feature type="domain" description="NIF system FeS cluster assembly NifU N-terminal" evidence="1">
    <location>
        <begin position="24"/>
        <end position="123"/>
    </location>
</feature>
<accession>A0AAE9ZL66</accession>
<keyword evidence="3" id="KW-1185">Reference proteome</keyword>
<dbReference type="GO" id="GO:0016226">
    <property type="term" value="P:iron-sulfur cluster assembly"/>
    <property type="evidence" value="ECO:0007669"/>
    <property type="project" value="InterPro"/>
</dbReference>
<dbReference type="RefSeq" id="WP_274495138.1">
    <property type="nucleotide sequence ID" value="NZ_CP118166.1"/>
</dbReference>